<evidence type="ECO:0000256" key="2">
    <source>
        <dbReference type="ARBA" id="ARBA00004742"/>
    </source>
</evidence>
<evidence type="ECO:0000256" key="8">
    <source>
        <dbReference type="ARBA" id="ARBA00022432"/>
    </source>
</evidence>
<protein>
    <recommendedName>
        <fullName evidence="7 13">Triosephosphate isomerase</fullName>
        <shortName evidence="13">TIM</shortName>
        <shortName evidence="13">TPI</shortName>
        <ecNumber evidence="6 13">5.3.1.1</ecNumber>
    </recommendedName>
    <alternativeName>
        <fullName evidence="13">Triose-phosphate isomerase</fullName>
    </alternativeName>
</protein>
<dbReference type="GO" id="GO:0046166">
    <property type="term" value="P:glyceraldehyde-3-phosphate biosynthetic process"/>
    <property type="evidence" value="ECO:0007669"/>
    <property type="project" value="TreeGrafter"/>
</dbReference>
<evidence type="ECO:0000256" key="3">
    <source>
        <dbReference type="ARBA" id="ARBA00004939"/>
    </source>
</evidence>
<feature type="active site" description="Proton acceptor" evidence="13">
    <location>
        <position position="167"/>
    </location>
</feature>
<evidence type="ECO:0000256" key="9">
    <source>
        <dbReference type="ARBA" id="ARBA00022490"/>
    </source>
</evidence>
<dbReference type="Proteomes" id="UP000189286">
    <property type="component" value="Unassembled WGS sequence"/>
</dbReference>
<dbReference type="FunFam" id="3.20.20.70:FF:000020">
    <property type="entry name" value="Triosephosphate isomerase"/>
    <property type="match status" value="1"/>
</dbReference>
<evidence type="ECO:0000256" key="7">
    <source>
        <dbReference type="ARBA" id="ARBA00019397"/>
    </source>
</evidence>
<keyword evidence="10 13" id="KW-0324">Glycolysis</keyword>
<dbReference type="HAMAP" id="MF_00147_B">
    <property type="entry name" value="TIM_B"/>
    <property type="match status" value="1"/>
</dbReference>
<feature type="active site" description="Electrophile" evidence="13">
    <location>
        <position position="95"/>
    </location>
</feature>
<evidence type="ECO:0000256" key="5">
    <source>
        <dbReference type="ARBA" id="ARBA00011738"/>
    </source>
</evidence>
<evidence type="ECO:0000256" key="11">
    <source>
        <dbReference type="ARBA" id="ARBA00023235"/>
    </source>
</evidence>
<evidence type="ECO:0000313" key="18">
    <source>
        <dbReference type="Proteomes" id="UP001617689"/>
    </source>
</evidence>
<dbReference type="Pfam" id="PF00121">
    <property type="entry name" value="TIM"/>
    <property type="match status" value="1"/>
</dbReference>
<dbReference type="GO" id="GO:0005829">
    <property type="term" value="C:cytosol"/>
    <property type="evidence" value="ECO:0007669"/>
    <property type="project" value="TreeGrafter"/>
</dbReference>
<dbReference type="UniPathway" id="UPA00109">
    <property type="reaction ID" value="UER00189"/>
</dbReference>
<dbReference type="InterPro" id="IPR035990">
    <property type="entry name" value="TIM_sf"/>
</dbReference>
<comment type="catalytic activity">
    <reaction evidence="1 13 14">
        <text>D-glyceraldehyde 3-phosphate = dihydroxyacetone phosphate</text>
        <dbReference type="Rhea" id="RHEA:18585"/>
        <dbReference type="ChEBI" id="CHEBI:57642"/>
        <dbReference type="ChEBI" id="CHEBI:59776"/>
        <dbReference type="EC" id="5.3.1.1"/>
    </reaction>
</comment>
<gene>
    <name evidence="13 15" type="primary">tpiA</name>
    <name evidence="15" type="ORF">ACIPUP_08655</name>
    <name evidence="16" type="ORF">BSK71_20500</name>
</gene>
<dbReference type="PANTHER" id="PTHR21139:SF42">
    <property type="entry name" value="TRIOSEPHOSPHATE ISOMERASE"/>
    <property type="match status" value="1"/>
</dbReference>
<dbReference type="GO" id="GO:0006094">
    <property type="term" value="P:gluconeogenesis"/>
    <property type="evidence" value="ECO:0007669"/>
    <property type="project" value="UniProtKB-UniRule"/>
</dbReference>
<evidence type="ECO:0000313" key="15">
    <source>
        <dbReference type="EMBL" id="MFJ5429225.1"/>
    </source>
</evidence>
<dbReference type="EMBL" id="MPUJ01000024">
    <property type="protein sequence ID" value="ONK01512.1"/>
    <property type="molecule type" value="Genomic_DNA"/>
</dbReference>
<evidence type="ECO:0000256" key="6">
    <source>
        <dbReference type="ARBA" id="ARBA00011940"/>
    </source>
</evidence>
<evidence type="ECO:0000256" key="1">
    <source>
        <dbReference type="ARBA" id="ARBA00000474"/>
    </source>
</evidence>
<dbReference type="NCBIfam" id="TIGR00419">
    <property type="entry name" value="tim"/>
    <property type="match status" value="1"/>
</dbReference>
<dbReference type="AlphaFoldDB" id="A0A1V2QYL3"/>
<reference evidence="16" key="2">
    <citation type="submission" date="2016-11" db="EMBL/GenBank/DDBJ databases">
        <authorList>
            <person name="Jaros S."/>
            <person name="Januszkiewicz K."/>
            <person name="Wedrychowicz H."/>
        </authorList>
    </citation>
    <scope>NUCLEOTIDE SEQUENCE [LARGE SCALE GENOMIC DNA]</scope>
    <source>
        <strain evidence="16">ICMP 9972</strain>
    </source>
</reference>
<organism evidence="16 17">
    <name type="scientific">Pectobacterium actinidiae</name>
    <dbReference type="NCBI Taxonomy" id="1507808"/>
    <lineage>
        <taxon>Bacteria</taxon>
        <taxon>Pseudomonadati</taxon>
        <taxon>Pseudomonadota</taxon>
        <taxon>Gammaproteobacteria</taxon>
        <taxon>Enterobacterales</taxon>
        <taxon>Pectobacteriaceae</taxon>
        <taxon>Pectobacterium</taxon>
    </lineage>
</organism>
<evidence type="ECO:0000256" key="14">
    <source>
        <dbReference type="RuleBase" id="RU363013"/>
    </source>
</evidence>
<keyword evidence="9 13" id="KW-0963">Cytoplasm</keyword>
<dbReference type="RefSeq" id="WP_039363369.1">
    <property type="nucleotide sequence ID" value="NZ_CP097896.1"/>
</dbReference>
<keyword evidence="11 13" id="KW-0413">Isomerase</keyword>
<dbReference type="UniPathway" id="UPA00138"/>
<comment type="pathway">
    <text evidence="3">Carbohydrate metabolism; erythritol degradation.</text>
</comment>
<evidence type="ECO:0000256" key="12">
    <source>
        <dbReference type="ARBA" id="ARBA00055680"/>
    </source>
</evidence>
<comment type="similarity">
    <text evidence="4 13 14">Belongs to the triosephosphate isomerase family.</text>
</comment>
<dbReference type="PROSITE" id="PS00171">
    <property type="entry name" value="TIM_1"/>
    <property type="match status" value="1"/>
</dbReference>
<dbReference type="InterPro" id="IPR013785">
    <property type="entry name" value="Aldolase_TIM"/>
</dbReference>
<comment type="subcellular location">
    <subcellularLocation>
        <location evidence="13 14">Cytoplasm</location>
    </subcellularLocation>
</comment>
<proteinExistence type="inferred from homology"/>
<comment type="pathway">
    <text evidence="13 14">Carbohydrate degradation; glycolysis; D-glyceraldehyde 3-phosphate from glycerone phosphate: step 1/1.</text>
</comment>
<comment type="subunit">
    <text evidence="5 13 14">Homodimer.</text>
</comment>
<evidence type="ECO:0000256" key="4">
    <source>
        <dbReference type="ARBA" id="ARBA00007422"/>
    </source>
</evidence>
<dbReference type="InterPro" id="IPR000652">
    <property type="entry name" value="Triosephosphate_isomerase"/>
</dbReference>
<evidence type="ECO:0000313" key="16">
    <source>
        <dbReference type="EMBL" id="ONK01512.1"/>
    </source>
</evidence>
<dbReference type="GO" id="GO:0004807">
    <property type="term" value="F:triose-phosphate isomerase activity"/>
    <property type="evidence" value="ECO:0007669"/>
    <property type="project" value="UniProtKB-UniRule"/>
</dbReference>
<reference evidence="17" key="1">
    <citation type="submission" date="2016-11" db="EMBL/GenBank/DDBJ databases">
        <authorList>
            <person name="Panda P."/>
            <person name="Visnovsky S."/>
            <person name="Pitman A."/>
        </authorList>
    </citation>
    <scope>NUCLEOTIDE SEQUENCE [LARGE SCALE GENOMIC DNA]</scope>
    <source>
        <strain evidence="17">ICMP 9972</strain>
    </source>
</reference>
<accession>A0A1V2QYL3</accession>
<keyword evidence="8 13" id="KW-0312">Gluconeogenesis</keyword>
<evidence type="ECO:0000256" key="10">
    <source>
        <dbReference type="ARBA" id="ARBA00023152"/>
    </source>
</evidence>
<dbReference type="OrthoDB" id="9809429at2"/>
<evidence type="ECO:0000256" key="13">
    <source>
        <dbReference type="HAMAP-Rule" id="MF_00147"/>
    </source>
</evidence>
<dbReference type="EMBL" id="JBIXLL010000004">
    <property type="protein sequence ID" value="MFJ5429225.1"/>
    <property type="molecule type" value="Genomic_DNA"/>
</dbReference>
<sequence length="255" mass="26788">MRHPLVMGNWKLNGSTHMVNELIAGLRKELSTVDGCGVAIAPPALYLDQANHQLAGSRIALGAQNVDVNLSGAFTGETSAEMLKDIGAKYIIIGHSERRTYHKESDEFIAKKFGVLKDAGLIPVLCIGETEAENEAGQTEAVCARQLDAVLNTLGAKAFENTVVAYEPVWAIGTGKSATPAQAQAVHKFIRDHIAKQDAAVAEQVIIQYGGSVNAANAAELFTQPDIDGALVGGASLKADAFAVIVKAAADAKRG</sequence>
<comment type="pathway">
    <text evidence="2 13 14">Carbohydrate biosynthesis; gluconeogenesis.</text>
</comment>
<dbReference type="CDD" id="cd00311">
    <property type="entry name" value="TIM"/>
    <property type="match status" value="1"/>
</dbReference>
<feature type="binding site" evidence="13">
    <location>
        <begin position="233"/>
        <end position="234"/>
    </location>
    <ligand>
        <name>substrate</name>
    </ligand>
</feature>
<comment type="caution">
    <text evidence="16">The sequence shown here is derived from an EMBL/GenBank/DDBJ whole genome shotgun (WGS) entry which is preliminary data.</text>
</comment>
<name>A0A1V2QYL3_9GAMM</name>
<dbReference type="GO" id="GO:0006096">
    <property type="term" value="P:glycolytic process"/>
    <property type="evidence" value="ECO:0007669"/>
    <property type="project" value="UniProtKB-UniRule"/>
</dbReference>
<reference evidence="15 18" key="3">
    <citation type="submission" date="2024-10" db="EMBL/GenBank/DDBJ databases">
        <authorList>
            <person name="Lu C.-H."/>
        </authorList>
    </citation>
    <scope>NUCLEOTIDE SEQUENCE [LARGE SCALE GENOMIC DNA]</scope>
    <source>
        <strain evidence="15 18">22ZTDG03-2</strain>
    </source>
</reference>
<evidence type="ECO:0000313" key="17">
    <source>
        <dbReference type="Proteomes" id="UP000189286"/>
    </source>
</evidence>
<dbReference type="Gene3D" id="3.20.20.70">
    <property type="entry name" value="Aldolase class I"/>
    <property type="match status" value="1"/>
</dbReference>
<keyword evidence="18" id="KW-1185">Reference proteome</keyword>
<feature type="binding site" evidence="13">
    <location>
        <position position="173"/>
    </location>
    <ligand>
        <name>substrate</name>
    </ligand>
</feature>
<feature type="binding site" evidence="13">
    <location>
        <position position="212"/>
    </location>
    <ligand>
        <name>substrate</name>
    </ligand>
</feature>
<feature type="binding site" evidence="13">
    <location>
        <begin position="9"/>
        <end position="11"/>
    </location>
    <ligand>
        <name>substrate</name>
    </ligand>
</feature>
<dbReference type="InterPro" id="IPR022896">
    <property type="entry name" value="TrioseP_Isoase_bac/euk"/>
</dbReference>
<comment type="function">
    <text evidence="12 13">Involved in the gluconeogenesis. Catalyzes stereospecifically the conversion of dihydroxyacetone phosphate (DHAP) to D-glyceraldehyde-3-phosphate (G3P).</text>
</comment>
<dbReference type="SUPFAM" id="SSF51351">
    <property type="entry name" value="Triosephosphate isomerase (TIM)"/>
    <property type="match status" value="1"/>
</dbReference>
<dbReference type="PANTHER" id="PTHR21139">
    <property type="entry name" value="TRIOSEPHOSPHATE ISOMERASE"/>
    <property type="match status" value="1"/>
</dbReference>
<dbReference type="PROSITE" id="PS51440">
    <property type="entry name" value="TIM_2"/>
    <property type="match status" value="1"/>
</dbReference>
<dbReference type="InterPro" id="IPR020861">
    <property type="entry name" value="Triosephosphate_isomerase_AS"/>
</dbReference>
<dbReference type="GO" id="GO:0019563">
    <property type="term" value="P:glycerol catabolic process"/>
    <property type="evidence" value="ECO:0007669"/>
    <property type="project" value="TreeGrafter"/>
</dbReference>
<dbReference type="EC" id="5.3.1.1" evidence="6 13"/>
<dbReference type="Proteomes" id="UP001617689">
    <property type="component" value="Unassembled WGS sequence"/>
</dbReference>